<dbReference type="RefSeq" id="WP_152157436.1">
    <property type="nucleotide sequence ID" value="NZ_WEHX01000003.1"/>
</dbReference>
<dbReference type="PANTHER" id="PTHR11647:SF1">
    <property type="entry name" value="COLLAPSIN RESPONSE MEDIATOR PROTEIN"/>
    <property type="match status" value="1"/>
</dbReference>
<keyword evidence="1" id="KW-0482">Metalloprotease</keyword>
<sequence>MSIATLIRNADLYAPEHVGHRDILVAGGKIIAVDDRLDPNIPGMETIDAAGRAVTPGLIDQHIHVTGGGGEGGWASRCPELNFSSLVKGGVTSFLGVSGTDSMSRSIENLLAKVRGLTVEGASGWMWTSNYAYPATTITGSAKMDIFTIPECLGVKIALGDHRASFPTPDEVLKLLAEIRVAGMLTGKTGFLHIHCGDWGDDIFDPIEYAIKRGIPAKHMRPTHVARHPHVFDRACAFARAGGYIDITTGGGCYQGTAADALFAALEKDVPLERITFSSDGQGSMPRFNEAGEMVGFGVGSINCDLEAIRLLADKLGLEKALKPMTTTIANALGLKGKGRVEVGADADLLIFGKELSLEEVFMKGRQVMAAGRVVVKGAFEE</sequence>
<feature type="binding site" evidence="3">
    <location>
        <position position="227"/>
    </location>
    <ligand>
        <name>substrate</name>
    </ligand>
</feature>
<dbReference type="InterPro" id="IPR011059">
    <property type="entry name" value="Metal-dep_hydrolase_composite"/>
</dbReference>
<dbReference type="Pfam" id="PF01979">
    <property type="entry name" value="Amidohydro_1"/>
    <property type="match status" value="1"/>
</dbReference>
<feature type="binding site" description="via carbamate group" evidence="4">
    <location>
        <position position="156"/>
    </location>
    <ligand>
        <name>Zn(2+)</name>
        <dbReference type="ChEBI" id="CHEBI:29105"/>
        <label>1</label>
        <note>catalytic</note>
    </ligand>
</feature>
<dbReference type="EMBL" id="WEHX01000003">
    <property type="protein sequence ID" value="KAB7662958.1"/>
    <property type="molecule type" value="Genomic_DNA"/>
</dbReference>
<dbReference type="OrthoDB" id="5687299at2"/>
<comment type="cofactor">
    <cofactor evidence="1 4">
        <name>Zn(2+)</name>
        <dbReference type="ChEBI" id="CHEBI:29105"/>
    </cofactor>
    <text evidence="1 4">Binds 2 Zn(2+) ions per subunit.</text>
</comment>
<dbReference type="AlphaFoldDB" id="A0A6I1EV84"/>
<feature type="binding site" evidence="3">
    <location>
        <position position="100"/>
    </location>
    <ligand>
        <name>substrate</name>
    </ligand>
</feature>
<comment type="subcellular location">
    <subcellularLocation>
        <location evidence="1">Cytoplasm</location>
    </subcellularLocation>
</comment>
<keyword evidence="1 7" id="KW-0378">Hydrolase</keyword>
<gene>
    <name evidence="7" type="ORF">GBM95_01290</name>
</gene>
<evidence type="ECO:0000259" key="6">
    <source>
        <dbReference type="Pfam" id="PF01979"/>
    </source>
</evidence>
<feature type="binding site" description="via carbamate group" evidence="4">
    <location>
        <position position="156"/>
    </location>
    <ligand>
        <name>Zn(2+)</name>
        <dbReference type="ChEBI" id="CHEBI:29105"/>
        <label>2</label>
        <note>catalytic</note>
    </ligand>
</feature>
<evidence type="ECO:0000313" key="8">
    <source>
        <dbReference type="Proteomes" id="UP000430564"/>
    </source>
</evidence>
<dbReference type="GO" id="GO:0046872">
    <property type="term" value="F:metal ion binding"/>
    <property type="evidence" value="ECO:0007669"/>
    <property type="project" value="UniProtKB-KW"/>
</dbReference>
<organism evidence="7 8">
    <name type="scientific">Sutterella seckii</name>
    <dbReference type="NCBI Taxonomy" id="1944635"/>
    <lineage>
        <taxon>Bacteria</taxon>
        <taxon>Pseudomonadati</taxon>
        <taxon>Pseudomonadota</taxon>
        <taxon>Betaproteobacteria</taxon>
        <taxon>Burkholderiales</taxon>
        <taxon>Sutterellaceae</taxon>
        <taxon>Sutterella</taxon>
    </lineage>
</organism>
<dbReference type="SUPFAM" id="SSF51556">
    <property type="entry name" value="Metallo-dependent hydrolases"/>
    <property type="match status" value="1"/>
</dbReference>
<dbReference type="InterPro" id="IPR006680">
    <property type="entry name" value="Amidohydro-rel"/>
</dbReference>
<feature type="binding site" evidence="4">
    <location>
        <position position="280"/>
    </location>
    <ligand>
        <name>Zn(2+)</name>
        <dbReference type="ChEBI" id="CHEBI:29105"/>
        <label>1</label>
        <note>catalytic</note>
    </ligand>
</feature>
<comment type="PTM">
    <text evidence="1">Carboxylation allows a single lysine to coordinate two zinc ions.</text>
</comment>
<feature type="binding site" evidence="4">
    <location>
        <position position="195"/>
    </location>
    <ligand>
        <name>Zn(2+)</name>
        <dbReference type="ChEBI" id="CHEBI:29105"/>
        <label>2</label>
        <note>catalytic</note>
    </ligand>
</feature>
<feature type="binding site" evidence="3">
    <location>
        <begin position="69"/>
        <end position="71"/>
    </location>
    <ligand>
        <name>substrate</name>
    </ligand>
</feature>
<feature type="binding site" evidence="4">
    <location>
        <position position="224"/>
    </location>
    <ligand>
        <name>Zn(2+)</name>
        <dbReference type="ChEBI" id="CHEBI:29105"/>
        <label>2</label>
        <note>catalytic</note>
    </ligand>
</feature>
<comment type="caution">
    <text evidence="7">The sequence shown here is derived from an EMBL/GenBank/DDBJ whole genome shotgun (WGS) entry which is preliminary data.</text>
</comment>
<feature type="binding site" evidence="3">
    <location>
        <position position="284"/>
    </location>
    <ligand>
        <name>substrate</name>
    </ligand>
</feature>
<comment type="function">
    <text evidence="1">Catalyzes the hydrolytic cleavage of a subset of L-isoaspartyl (L-beta-aspartyl) dipeptides. Used to degrade proteins damaged by L-isoaspartyl residues formation.</text>
</comment>
<dbReference type="InterPro" id="IPR032466">
    <property type="entry name" value="Metal_Hydrolase"/>
</dbReference>
<dbReference type="GO" id="GO:0008237">
    <property type="term" value="F:metallopeptidase activity"/>
    <property type="evidence" value="ECO:0007669"/>
    <property type="project" value="UniProtKB-KW"/>
</dbReference>
<feature type="binding site" evidence="4">
    <location>
        <position position="62"/>
    </location>
    <ligand>
        <name>Zn(2+)</name>
        <dbReference type="ChEBI" id="CHEBI:29105"/>
        <label>1</label>
        <note>catalytic</note>
    </ligand>
</feature>
<feature type="active site" description="Proton acceptor" evidence="2">
    <location>
        <position position="280"/>
    </location>
</feature>
<keyword evidence="1 4" id="KW-0479">Metal-binding</keyword>
<feature type="domain" description="Amidohydrolase-related" evidence="6">
    <location>
        <begin position="54"/>
        <end position="368"/>
    </location>
</feature>
<dbReference type="Gene3D" id="3.20.20.140">
    <property type="entry name" value="Metal-dependent hydrolases"/>
    <property type="match status" value="1"/>
</dbReference>
<protein>
    <recommendedName>
        <fullName evidence="1">Isoaspartyl dipeptidase</fullName>
        <ecNumber evidence="1">3.4.19.-</ecNumber>
    </recommendedName>
</protein>
<dbReference type="InterPro" id="IPR050378">
    <property type="entry name" value="Metallo-dep_Hydrolases_sf"/>
</dbReference>
<reference evidence="7 8" key="1">
    <citation type="submission" date="2019-10" db="EMBL/GenBank/DDBJ databases">
        <title>Genome diversity of Sutterella seckii.</title>
        <authorList>
            <person name="Chaplin A.V."/>
            <person name="Sokolova S.R."/>
            <person name="Mosin K.A."/>
            <person name="Ivanova E.L."/>
            <person name="Kochetkova T.O."/>
            <person name="Goltsov A.Y."/>
            <person name="Trofimov D.Y."/>
            <person name="Efimov B.A."/>
        </authorList>
    </citation>
    <scope>NUCLEOTIDE SEQUENCE [LARGE SCALE GENOMIC DNA]</scope>
    <source>
        <strain evidence="7 8">ASD393</strain>
    </source>
</reference>
<dbReference type="PIRSF" id="PIRSF001238">
    <property type="entry name" value="IadA"/>
    <property type="match status" value="1"/>
</dbReference>
<evidence type="ECO:0000256" key="1">
    <source>
        <dbReference type="PIRNR" id="PIRNR001238"/>
    </source>
</evidence>
<evidence type="ECO:0000256" key="4">
    <source>
        <dbReference type="PIRSR" id="PIRSR001238-3"/>
    </source>
</evidence>
<dbReference type="Gene3D" id="2.30.40.10">
    <property type="entry name" value="Urease, subunit C, domain 1"/>
    <property type="match status" value="1"/>
</dbReference>
<dbReference type="PANTHER" id="PTHR11647">
    <property type="entry name" value="HYDRANTOINASE/DIHYDROPYRIMIDINASE FAMILY MEMBER"/>
    <property type="match status" value="1"/>
</dbReference>
<dbReference type="NCBIfam" id="TIGR01975">
    <property type="entry name" value="isoAsp_dipep"/>
    <property type="match status" value="1"/>
</dbReference>
<keyword evidence="1" id="KW-0645">Protease</keyword>
<dbReference type="GO" id="GO:0006508">
    <property type="term" value="P:proteolysis"/>
    <property type="evidence" value="ECO:0007669"/>
    <property type="project" value="UniProtKB-KW"/>
</dbReference>
<evidence type="ECO:0000256" key="5">
    <source>
        <dbReference type="PIRSR" id="PIRSR001238-50"/>
    </source>
</evidence>
<dbReference type="GO" id="GO:0008798">
    <property type="term" value="F:beta-aspartyl-peptidase activity"/>
    <property type="evidence" value="ECO:0007669"/>
    <property type="project" value="InterPro"/>
</dbReference>
<dbReference type="SUPFAM" id="SSF51338">
    <property type="entry name" value="Composite domain of metallo-dependent hydrolases"/>
    <property type="match status" value="1"/>
</dbReference>
<proteinExistence type="inferred from homology"/>
<comment type="similarity">
    <text evidence="1">Belongs to the peptidase M38 family.</text>
</comment>
<accession>A0A6I1EV84</accession>
<comment type="PTM">
    <text evidence="5">Carbamylation allows a single lysine to coordinate two zinc ions.</text>
</comment>
<name>A0A6I1EV84_9BURK</name>
<feature type="binding site" evidence="3">
    <location>
        <position position="163"/>
    </location>
    <ligand>
        <name>substrate</name>
    </ligand>
</feature>
<keyword evidence="1 4" id="KW-0862">Zinc</keyword>
<feature type="modified residue" description="N6-carboxylysine" evidence="5">
    <location>
        <position position="156"/>
    </location>
</feature>
<dbReference type="GO" id="GO:0005737">
    <property type="term" value="C:cytoplasm"/>
    <property type="evidence" value="ECO:0007669"/>
    <property type="project" value="UniProtKB-SubCell"/>
</dbReference>
<feature type="binding site" evidence="3">
    <location>
        <position position="131"/>
    </location>
    <ligand>
        <name>substrate</name>
    </ligand>
</feature>
<dbReference type="Proteomes" id="UP000430564">
    <property type="component" value="Unassembled WGS sequence"/>
</dbReference>
<evidence type="ECO:0000256" key="3">
    <source>
        <dbReference type="PIRSR" id="PIRSR001238-2"/>
    </source>
</evidence>
<evidence type="ECO:0000313" key="7">
    <source>
        <dbReference type="EMBL" id="KAB7662958.1"/>
    </source>
</evidence>
<dbReference type="EC" id="3.4.19.-" evidence="1"/>
<feature type="binding site" evidence="4">
    <location>
        <position position="64"/>
    </location>
    <ligand>
        <name>Zn(2+)</name>
        <dbReference type="ChEBI" id="CHEBI:29105"/>
        <label>1</label>
        <note>catalytic</note>
    </ligand>
</feature>
<dbReference type="InterPro" id="IPR010229">
    <property type="entry name" value="Pept_M38_dipep"/>
</dbReference>
<evidence type="ECO:0000256" key="2">
    <source>
        <dbReference type="PIRSR" id="PIRSR001238-1"/>
    </source>
</evidence>
<dbReference type="GO" id="GO:0016810">
    <property type="term" value="F:hydrolase activity, acting on carbon-nitrogen (but not peptide) bonds"/>
    <property type="evidence" value="ECO:0007669"/>
    <property type="project" value="InterPro"/>
</dbReference>